<proteinExistence type="predicted"/>
<gene>
    <name evidence="2" type="ORF">B296_00038240</name>
</gene>
<dbReference type="AlphaFoldDB" id="A0A426X035"/>
<evidence type="ECO:0000313" key="3">
    <source>
        <dbReference type="Proteomes" id="UP000287651"/>
    </source>
</evidence>
<organism evidence="2 3">
    <name type="scientific">Ensete ventricosum</name>
    <name type="common">Abyssinian banana</name>
    <name type="synonym">Musa ensete</name>
    <dbReference type="NCBI Taxonomy" id="4639"/>
    <lineage>
        <taxon>Eukaryota</taxon>
        <taxon>Viridiplantae</taxon>
        <taxon>Streptophyta</taxon>
        <taxon>Embryophyta</taxon>
        <taxon>Tracheophyta</taxon>
        <taxon>Spermatophyta</taxon>
        <taxon>Magnoliopsida</taxon>
        <taxon>Liliopsida</taxon>
        <taxon>Zingiberales</taxon>
        <taxon>Musaceae</taxon>
        <taxon>Ensete</taxon>
    </lineage>
</organism>
<feature type="compositionally biased region" description="Basic residues" evidence="1">
    <location>
        <begin position="11"/>
        <end position="33"/>
    </location>
</feature>
<evidence type="ECO:0000313" key="2">
    <source>
        <dbReference type="EMBL" id="RRT32839.1"/>
    </source>
</evidence>
<accession>A0A426X035</accession>
<name>A0A426X035_ENSVE</name>
<feature type="region of interest" description="Disordered" evidence="1">
    <location>
        <begin position="1"/>
        <end position="91"/>
    </location>
</feature>
<evidence type="ECO:0000256" key="1">
    <source>
        <dbReference type="SAM" id="MobiDB-lite"/>
    </source>
</evidence>
<feature type="compositionally biased region" description="Polar residues" evidence="1">
    <location>
        <begin position="37"/>
        <end position="50"/>
    </location>
</feature>
<comment type="caution">
    <text evidence="2">The sequence shown here is derived from an EMBL/GenBank/DDBJ whole genome shotgun (WGS) entry which is preliminary data.</text>
</comment>
<sequence length="91" mass="9988">MWFSRPSGSRPKAKRHLPTAARKPRPTRGKVSRRPSADTSLQKSCHQALQPSREAGPELGGPLSSRRSRPRRDLHTGNNGAASAIENLAHF</sequence>
<reference evidence="2 3" key="1">
    <citation type="journal article" date="2014" name="Agronomy (Basel)">
        <title>A Draft Genome Sequence for Ensete ventricosum, the Drought-Tolerant Tree Against Hunger.</title>
        <authorList>
            <person name="Harrison J."/>
            <person name="Moore K.A."/>
            <person name="Paszkiewicz K."/>
            <person name="Jones T."/>
            <person name="Grant M."/>
            <person name="Ambacheew D."/>
            <person name="Muzemil S."/>
            <person name="Studholme D.J."/>
        </authorList>
    </citation>
    <scope>NUCLEOTIDE SEQUENCE [LARGE SCALE GENOMIC DNA]</scope>
</reference>
<dbReference type="Proteomes" id="UP000287651">
    <property type="component" value="Unassembled WGS sequence"/>
</dbReference>
<protein>
    <submittedName>
        <fullName evidence="2">Uncharacterized protein</fullName>
    </submittedName>
</protein>
<dbReference type="EMBL" id="AMZH03030552">
    <property type="protein sequence ID" value="RRT32839.1"/>
    <property type="molecule type" value="Genomic_DNA"/>
</dbReference>